<keyword evidence="2" id="KW-1133">Transmembrane helix</keyword>
<protein>
    <submittedName>
        <fullName evidence="3">Uncharacterized protein</fullName>
    </submittedName>
</protein>
<accession>A0AAD7E202</accession>
<keyword evidence="4" id="KW-1185">Reference proteome</keyword>
<keyword evidence="2" id="KW-0812">Transmembrane</keyword>
<dbReference type="AlphaFoldDB" id="A0AAD7E202"/>
<feature type="compositionally biased region" description="Basic and acidic residues" evidence="1">
    <location>
        <begin position="122"/>
        <end position="134"/>
    </location>
</feature>
<organism evidence="3 4">
    <name type="scientific">Mycena pura</name>
    <dbReference type="NCBI Taxonomy" id="153505"/>
    <lineage>
        <taxon>Eukaryota</taxon>
        <taxon>Fungi</taxon>
        <taxon>Dikarya</taxon>
        <taxon>Basidiomycota</taxon>
        <taxon>Agaricomycotina</taxon>
        <taxon>Agaricomycetes</taxon>
        <taxon>Agaricomycetidae</taxon>
        <taxon>Agaricales</taxon>
        <taxon>Marasmiineae</taxon>
        <taxon>Mycenaceae</taxon>
        <taxon>Mycena</taxon>
    </lineage>
</organism>
<name>A0AAD7E202_9AGAR</name>
<dbReference type="EMBL" id="JARJCW010000006">
    <property type="protein sequence ID" value="KAJ7223148.1"/>
    <property type="molecule type" value="Genomic_DNA"/>
</dbReference>
<gene>
    <name evidence="3" type="ORF">GGX14DRAFT_427012</name>
</gene>
<reference evidence="3" key="1">
    <citation type="submission" date="2023-03" db="EMBL/GenBank/DDBJ databases">
        <title>Massive genome expansion in bonnet fungi (Mycena s.s.) driven by repeated elements and novel gene families across ecological guilds.</title>
        <authorList>
            <consortium name="Lawrence Berkeley National Laboratory"/>
            <person name="Harder C.B."/>
            <person name="Miyauchi S."/>
            <person name="Viragh M."/>
            <person name="Kuo A."/>
            <person name="Thoen E."/>
            <person name="Andreopoulos B."/>
            <person name="Lu D."/>
            <person name="Skrede I."/>
            <person name="Drula E."/>
            <person name="Henrissat B."/>
            <person name="Morin E."/>
            <person name="Kohler A."/>
            <person name="Barry K."/>
            <person name="LaButti K."/>
            <person name="Morin E."/>
            <person name="Salamov A."/>
            <person name="Lipzen A."/>
            <person name="Mereny Z."/>
            <person name="Hegedus B."/>
            <person name="Baldrian P."/>
            <person name="Stursova M."/>
            <person name="Weitz H."/>
            <person name="Taylor A."/>
            <person name="Grigoriev I.V."/>
            <person name="Nagy L.G."/>
            <person name="Martin F."/>
            <person name="Kauserud H."/>
        </authorList>
    </citation>
    <scope>NUCLEOTIDE SEQUENCE</scope>
    <source>
        <strain evidence="3">9144</strain>
    </source>
</reference>
<evidence type="ECO:0000313" key="3">
    <source>
        <dbReference type="EMBL" id="KAJ7223148.1"/>
    </source>
</evidence>
<dbReference type="Proteomes" id="UP001219525">
    <property type="component" value="Unassembled WGS sequence"/>
</dbReference>
<keyword evidence="2" id="KW-0472">Membrane</keyword>
<feature type="non-terminal residue" evidence="3">
    <location>
        <position position="162"/>
    </location>
</feature>
<feature type="region of interest" description="Disordered" evidence="1">
    <location>
        <begin position="116"/>
        <end position="135"/>
    </location>
</feature>
<feature type="transmembrane region" description="Helical" evidence="2">
    <location>
        <begin position="40"/>
        <end position="63"/>
    </location>
</feature>
<evidence type="ECO:0000256" key="1">
    <source>
        <dbReference type="SAM" id="MobiDB-lite"/>
    </source>
</evidence>
<proteinExistence type="predicted"/>
<comment type="caution">
    <text evidence="3">The sequence shown here is derived from an EMBL/GenBank/DDBJ whole genome shotgun (WGS) entry which is preliminary data.</text>
</comment>
<evidence type="ECO:0000313" key="4">
    <source>
        <dbReference type="Proteomes" id="UP001219525"/>
    </source>
</evidence>
<sequence length="162" mass="17766">GRSLVLAAAVSLLSWASCIYSVKASMVIRIAPLSLAVKKLSIAANSLSAATDVTISIVLVLLLNSSKTGFKRSTDLINRLMVFTFNTVGRFYTNSLLVTLNSREYIKSSSHHASGEQYSLDESGRRSGRIDQPTRDQITIRIDKDTLHEHSHFPGEDLKSAQ</sequence>
<evidence type="ECO:0000256" key="2">
    <source>
        <dbReference type="SAM" id="Phobius"/>
    </source>
</evidence>